<accession>A0A6N4QYL7</accession>
<reference evidence="2 3" key="1">
    <citation type="journal article" date="2017" name="Nat. Commun.">
        <title>In situ click chemistry generation of cyclooxygenase-2 inhibitors.</title>
        <authorList>
            <person name="Bhardwaj A."/>
            <person name="Kaur J."/>
            <person name="Wuest M."/>
            <person name="Wuest F."/>
        </authorList>
    </citation>
    <scope>NUCLEOTIDE SEQUENCE [LARGE SCALE GENOMIC DNA]</scope>
    <source>
        <strain evidence="2">S2_018_000_R2_106</strain>
    </source>
</reference>
<gene>
    <name evidence="2" type="ORF">DI628_06270</name>
</gene>
<protein>
    <recommendedName>
        <fullName evidence="4">Lipoprotein</fullName>
    </recommendedName>
</protein>
<dbReference type="AlphaFoldDB" id="A0A6N4QYL7"/>
<name>A0A6N4QYL7_BLAVI</name>
<evidence type="ECO:0000313" key="3">
    <source>
        <dbReference type="Proteomes" id="UP000320948"/>
    </source>
</evidence>
<dbReference type="EMBL" id="VAFM01000002">
    <property type="protein sequence ID" value="TKW60505.1"/>
    <property type="molecule type" value="Genomic_DNA"/>
</dbReference>
<evidence type="ECO:0008006" key="4">
    <source>
        <dbReference type="Google" id="ProtNLM"/>
    </source>
</evidence>
<feature type="chain" id="PRO_5027089487" description="Lipoprotein" evidence="1">
    <location>
        <begin position="25"/>
        <end position="149"/>
    </location>
</feature>
<proteinExistence type="predicted"/>
<dbReference type="PROSITE" id="PS51257">
    <property type="entry name" value="PROKAR_LIPOPROTEIN"/>
    <property type="match status" value="1"/>
</dbReference>
<evidence type="ECO:0000313" key="2">
    <source>
        <dbReference type="EMBL" id="TKW60505.1"/>
    </source>
</evidence>
<dbReference type="Proteomes" id="UP000320948">
    <property type="component" value="Unassembled WGS sequence"/>
</dbReference>
<keyword evidence="1" id="KW-0732">Signal</keyword>
<organism evidence="2 3">
    <name type="scientific">Blastochloris viridis</name>
    <name type="common">Rhodopseudomonas viridis</name>
    <dbReference type="NCBI Taxonomy" id="1079"/>
    <lineage>
        <taxon>Bacteria</taxon>
        <taxon>Pseudomonadati</taxon>
        <taxon>Pseudomonadota</taxon>
        <taxon>Alphaproteobacteria</taxon>
        <taxon>Hyphomicrobiales</taxon>
        <taxon>Blastochloridaceae</taxon>
        <taxon>Blastochloris</taxon>
    </lineage>
</organism>
<evidence type="ECO:0000256" key="1">
    <source>
        <dbReference type="SAM" id="SignalP"/>
    </source>
</evidence>
<comment type="caution">
    <text evidence="2">The sequence shown here is derived from an EMBL/GenBank/DDBJ whole genome shotgun (WGS) entry which is preliminary data.</text>
</comment>
<sequence length="149" mass="16310">MMKRIVMLGIAGLVTACGSSAAKAQREAELAKCPPEAVQVVRDNQMFLDQGIELSKTPARALSGRKGIYRTATVKRDGVTMDAVFLVTNMKSCGWVTSGWDSLTPVLVQDGVIVGVGAQTLRDMTGQGWVIKESKWPWQSYDFGYLPRR</sequence>
<feature type="signal peptide" evidence="1">
    <location>
        <begin position="1"/>
        <end position="24"/>
    </location>
</feature>